<dbReference type="KEGG" id="mmai:sS8_1143"/>
<evidence type="ECO:0000256" key="1">
    <source>
        <dbReference type="ARBA" id="ARBA00005614"/>
    </source>
</evidence>
<dbReference type="EMBL" id="AP017928">
    <property type="protein sequence ID" value="BBA33105.1"/>
    <property type="molecule type" value="Genomic_DNA"/>
</dbReference>
<keyword evidence="10" id="KW-1185">Reference proteome</keyword>
<dbReference type="EC" id="3.6.1.7" evidence="2 5"/>
<evidence type="ECO:0000256" key="6">
    <source>
        <dbReference type="RuleBase" id="RU000553"/>
    </source>
</evidence>
<comment type="similarity">
    <text evidence="1 7">Belongs to the acylphosphatase family.</text>
</comment>
<sequence length="93" mass="10264">MPKRIHVFVSGLVQGVFFRAATRERAVALGIKGWVRNLPDGRVEILAEGASDRIAEFLDWCASGPPRAKVDALEVIDEIPSGGFVSFEVQRHF</sequence>
<feature type="active site" evidence="5">
    <location>
        <position position="19"/>
    </location>
</feature>
<protein>
    <recommendedName>
        <fullName evidence="3 5">Acylphosphatase</fullName>
        <ecNumber evidence="2 5">3.6.1.7</ecNumber>
    </recommendedName>
</protein>
<dbReference type="SUPFAM" id="SSF54975">
    <property type="entry name" value="Acylphosphatase/BLUF domain-like"/>
    <property type="match status" value="1"/>
</dbReference>
<evidence type="ECO:0000256" key="3">
    <source>
        <dbReference type="ARBA" id="ARBA00015991"/>
    </source>
</evidence>
<dbReference type="PROSITE" id="PS51160">
    <property type="entry name" value="ACYLPHOSPHATASE_3"/>
    <property type="match status" value="1"/>
</dbReference>
<dbReference type="InterPro" id="IPR017968">
    <property type="entry name" value="Acylphosphatase_CS"/>
</dbReference>
<gene>
    <name evidence="9" type="ORF">sS8_1143</name>
</gene>
<evidence type="ECO:0000259" key="8">
    <source>
        <dbReference type="PROSITE" id="PS51160"/>
    </source>
</evidence>
<keyword evidence="5 6" id="KW-0378">Hydrolase</keyword>
<evidence type="ECO:0000313" key="10">
    <source>
        <dbReference type="Proteomes" id="UP000266313"/>
    </source>
</evidence>
<dbReference type="AlphaFoldDB" id="A0A250KN76"/>
<name>A0A250KN76_9GAMM</name>
<dbReference type="RefSeq" id="WP_179952399.1">
    <property type="nucleotide sequence ID" value="NZ_AP017928.1"/>
</dbReference>
<proteinExistence type="inferred from homology"/>
<feature type="active site" evidence="5">
    <location>
        <position position="37"/>
    </location>
</feature>
<dbReference type="InterPro" id="IPR036046">
    <property type="entry name" value="Acylphosphatase-like_dom_sf"/>
</dbReference>
<dbReference type="InterPro" id="IPR020456">
    <property type="entry name" value="Acylphosphatase"/>
</dbReference>
<dbReference type="PROSITE" id="PS00150">
    <property type="entry name" value="ACYLPHOSPHATASE_1"/>
    <property type="match status" value="1"/>
</dbReference>
<evidence type="ECO:0000313" key="9">
    <source>
        <dbReference type="EMBL" id="BBA33105.1"/>
    </source>
</evidence>
<comment type="catalytic activity">
    <reaction evidence="4 5 6">
        <text>an acyl phosphate + H2O = a carboxylate + phosphate + H(+)</text>
        <dbReference type="Rhea" id="RHEA:14965"/>
        <dbReference type="ChEBI" id="CHEBI:15377"/>
        <dbReference type="ChEBI" id="CHEBI:15378"/>
        <dbReference type="ChEBI" id="CHEBI:29067"/>
        <dbReference type="ChEBI" id="CHEBI:43474"/>
        <dbReference type="ChEBI" id="CHEBI:59918"/>
        <dbReference type="EC" id="3.6.1.7"/>
    </reaction>
</comment>
<organism evidence="9 10">
    <name type="scientific">Methylocaldum marinum</name>
    <dbReference type="NCBI Taxonomy" id="1432792"/>
    <lineage>
        <taxon>Bacteria</taxon>
        <taxon>Pseudomonadati</taxon>
        <taxon>Pseudomonadota</taxon>
        <taxon>Gammaproteobacteria</taxon>
        <taxon>Methylococcales</taxon>
        <taxon>Methylococcaceae</taxon>
        <taxon>Methylocaldum</taxon>
    </lineage>
</organism>
<reference evidence="9 10" key="1">
    <citation type="submission" date="2016-12" db="EMBL/GenBank/DDBJ databases">
        <title>Genome sequencing of Methylocaldum marinum.</title>
        <authorList>
            <person name="Takeuchi M."/>
            <person name="Kamagata Y."/>
            <person name="Hiraoka S."/>
            <person name="Oshima K."/>
            <person name="Hattori M."/>
            <person name="Iwasaki W."/>
        </authorList>
    </citation>
    <scope>NUCLEOTIDE SEQUENCE [LARGE SCALE GENOMIC DNA]</scope>
    <source>
        <strain evidence="9 10">S8</strain>
    </source>
</reference>
<dbReference type="Gene3D" id="3.30.70.100">
    <property type="match status" value="1"/>
</dbReference>
<evidence type="ECO:0000256" key="4">
    <source>
        <dbReference type="ARBA" id="ARBA00047645"/>
    </source>
</evidence>
<dbReference type="PROSITE" id="PS00151">
    <property type="entry name" value="ACYLPHOSPHATASE_2"/>
    <property type="match status" value="1"/>
</dbReference>
<evidence type="ECO:0000256" key="5">
    <source>
        <dbReference type="PROSITE-ProRule" id="PRU00520"/>
    </source>
</evidence>
<evidence type="ECO:0000256" key="7">
    <source>
        <dbReference type="RuleBase" id="RU004168"/>
    </source>
</evidence>
<dbReference type="GO" id="GO:0003998">
    <property type="term" value="F:acylphosphatase activity"/>
    <property type="evidence" value="ECO:0007669"/>
    <property type="project" value="UniProtKB-EC"/>
</dbReference>
<dbReference type="Proteomes" id="UP000266313">
    <property type="component" value="Chromosome"/>
</dbReference>
<dbReference type="PANTHER" id="PTHR47268:SF4">
    <property type="entry name" value="ACYLPHOSPHATASE"/>
    <property type="match status" value="1"/>
</dbReference>
<evidence type="ECO:0000256" key="2">
    <source>
        <dbReference type="ARBA" id="ARBA00012150"/>
    </source>
</evidence>
<feature type="domain" description="Acylphosphatase-like" evidence="8">
    <location>
        <begin position="4"/>
        <end position="91"/>
    </location>
</feature>
<accession>A0A250KN76</accession>
<dbReference type="Pfam" id="PF00708">
    <property type="entry name" value="Acylphosphatase"/>
    <property type="match status" value="1"/>
</dbReference>
<dbReference type="InterPro" id="IPR001792">
    <property type="entry name" value="Acylphosphatase-like_dom"/>
</dbReference>
<dbReference type="PANTHER" id="PTHR47268">
    <property type="entry name" value="ACYLPHOSPHATASE"/>
    <property type="match status" value="1"/>
</dbReference>